<proteinExistence type="inferred from homology"/>
<gene>
    <name evidence="3" type="primary">Dgri\GH11643</name>
    <name evidence="3" type="ORF">Dgri_GH11643</name>
</gene>
<sequence>MPHTLLLIHPMQCPKTRTYSEYESIQDCLNAICKIYEEHLKRTNLDMPTVTYDIVQLFDFIDSLVDVSCLTYQKSTNTYAPYSKEWIKDMIYEQFRQTALDK</sequence>
<protein>
    <recommendedName>
        <fullName evidence="2">Protein enhancer of rudimentary</fullName>
    </recommendedName>
</protein>
<evidence type="ECO:0000313" key="4">
    <source>
        <dbReference type="Proteomes" id="UP000001070"/>
    </source>
</evidence>
<dbReference type="eggNOG" id="KOG1766">
    <property type="taxonomic scope" value="Eukaryota"/>
</dbReference>
<evidence type="ECO:0000256" key="2">
    <source>
        <dbReference type="PIRNR" id="PIRNR016393"/>
    </source>
</evidence>
<dbReference type="EMBL" id="CH916368">
    <property type="protein sequence ID" value="EDW04153.1"/>
    <property type="molecule type" value="Genomic_DNA"/>
</dbReference>
<dbReference type="GO" id="GO:0006221">
    <property type="term" value="P:pyrimidine nucleotide biosynthetic process"/>
    <property type="evidence" value="ECO:0007669"/>
    <property type="project" value="UniProtKB-KW"/>
</dbReference>
<dbReference type="Pfam" id="PF01133">
    <property type="entry name" value="ER"/>
    <property type="match status" value="1"/>
</dbReference>
<dbReference type="InterPro" id="IPR000781">
    <property type="entry name" value="ERH"/>
</dbReference>
<organism evidence="4">
    <name type="scientific">Drosophila grimshawi</name>
    <name type="common">Hawaiian fruit fly</name>
    <name type="synonym">Idiomyia grimshawi</name>
    <dbReference type="NCBI Taxonomy" id="7222"/>
    <lineage>
        <taxon>Eukaryota</taxon>
        <taxon>Metazoa</taxon>
        <taxon>Ecdysozoa</taxon>
        <taxon>Arthropoda</taxon>
        <taxon>Hexapoda</taxon>
        <taxon>Insecta</taxon>
        <taxon>Pterygota</taxon>
        <taxon>Neoptera</taxon>
        <taxon>Endopterygota</taxon>
        <taxon>Diptera</taxon>
        <taxon>Brachycera</taxon>
        <taxon>Muscomorpha</taxon>
        <taxon>Ephydroidea</taxon>
        <taxon>Drosophilidae</taxon>
        <taxon>Drosophila</taxon>
        <taxon>Hawaiian Drosophila</taxon>
    </lineage>
</organism>
<dbReference type="SMR" id="B4JCC0"/>
<evidence type="ECO:0000313" key="3">
    <source>
        <dbReference type="EMBL" id="EDW04153.1"/>
    </source>
</evidence>
<dbReference type="PhylomeDB" id="B4JCC0"/>
<dbReference type="OMA" id="VDICCLV"/>
<accession>B4JCC0</accession>
<dbReference type="InterPro" id="IPR035912">
    <property type="entry name" value="EHR_sf"/>
</dbReference>
<dbReference type="HOGENOM" id="CLU_125703_1_0_1"/>
<dbReference type="STRING" id="7222.B4JCC0"/>
<keyword evidence="2" id="KW-0131">Cell cycle</keyword>
<dbReference type="SUPFAM" id="SSF143875">
    <property type="entry name" value="ERH-like"/>
    <property type="match status" value="1"/>
</dbReference>
<dbReference type="PANTHER" id="PTHR12373:SF0">
    <property type="entry name" value="ENHANCER OF RUDIMENTARY HOMOLOG"/>
    <property type="match status" value="1"/>
</dbReference>
<dbReference type="PANTHER" id="PTHR12373">
    <property type="entry name" value="ENHANCER OF RUDIMENTARY ERH"/>
    <property type="match status" value="1"/>
</dbReference>
<comment type="similarity">
    <text evidence="1 2">Belongs to the E(R) family.</text>
</comment>
<dbReference type="AlphaFoldDB" id="B4JCC0"/>
<keyword evidence="2" id="KW-0665">Pyrimidine biosynthesis</keyword>
<dbReference type="Proteomes" id="UP000001070">
    <property type="component" value="Unassembled WGS sequence"/>
</dbReference>
<evidence type="ECO:0000256" key="1">
    <source>
        <dbReference type="ARBA" id="ARBA00007491"/>
    </source>
</evidence>
<dbReference type="KEGG" id="dgr:6561504"/>
<keyword evidence="4" id="KW-1185">Reference proteome</keyword>
<dbReference type="OrthoDB" id="7887808at2759"/>
<name>B4JCC0_DROGR</name>
<dbReference type="Gene3D" id="3.30.2260.10">
    <property type="entry name" value="Enhancer of rudimentary"/>
    <property type="match status" value="1"/>
</dbReference>
<reference evidence="3 4" key="1">
    <citation type="journal article" date="2007" name="Nature">
        <title>Evolution of genes and genomes on the Drosophila phylogeny.</title>
        <authorList>
            <consortium name="Drosophila 12 Genomes Consortium"/>
            <person name="Clark A.G."/>
            <person name="Eisen M.B."/>
            <person name="Smith D.R."/>
            <person name="Bergman C.M."/>
            <person name="Oliver B."/>
            <person name="Markow T.A."/>
            <person name="Kaufman T.C."/>
            <person name="Kellis M."/>
            <person name="Gelbart W."/>
            <person name="Iyer V.N."/>
            <person name="Pollard D.A."/>
            <person name="Sackton T.B."/>
            <person name="Larracuente A.M."/>
            <person name="Singh N.D."/>
            <person name="Abad J.P."/>
            <person name="Abt D.N."/>
            <person name="Adryan B."/>
            <person name="Aguade M."/>
            <person name="Akashi H."/>
            <person name="Anderson W.W."/>
            <person name="Aquadro C.F."/>
            <person name="Ardell D.H."/>
            <person name="Arguello R."/>
            <person name="Artieri C.G."/>
            <person name="Barbash D.A."/>
            <person name="Barker D."/>
            <person name="Barsanti P."/>
            <person name="Batterham P."/>
            <person name="Batzoglou S."/>
            <person name="Begun D."/>
            <person name="Bhutkar A."/>
            <person name="Blanco E."/>
            <person name="Bosak S.A."/>
            <person name="Bradley R.K."/>
            <person name="Brand A.D."/>
            <person name="Brent M.R."/>
            <person name="Brooks A.N."/>
            <person name="Brown R.H."/>
            <person name="Butlin R.K."/>
            <person name="Caggese C."/>
            <person name="Calvi B.R."/>
            <person name="Bernardo de Carvalho A."/>
            <person name="Caspi A."/>
            <person name="Castrezana S."/>
            <person name="Celniker S.E."/>
            <person name="Chang J.L."/>
            <person name="Chapple C."/>
            <person name="Chatterji S."/>
            <person name="Chinwalla A."/>
            <person name="Civetta A."/>
            <person name="Clifton S.W."/>
            <person name="Comeron J.M."/>
            <person name="Costello J.C."/>
            <person name="Coyne J.A."/>
            <person name="Daub J."/>
            <person name="David R.G."/>
            <person name="Delcher A.L."/>
            <person name="Delehaunty K."/>
            <person name="Do C.B."/>
            <person name="Ebling H."/>
            <person name="Edwards K."/>
            <person name="Eickbush T."/>
            <person name="Evans J.D."/>
            <person name="Filipski A."/>
            <person name="Findeiss S."/>
            <person name="Freyhult E."/>
            <person name="Fulton L."/>
            <person name="Fulton R."/>
            <person name="Garcia A.C."/>
            <person name="Gardiner A."/>
            <person name="Garfield D.A."/>
            <person name="Garvin B.E."/>
            <person name="Gibson G."/>
            <person name="Gilbert D."/>
            <person name="Gnerre S."/>
            <person name="Godfrey J."/>
            <person name="Good R."/>
            <person name="Gotea V."/>
            <person name="Gravely B."/>
            <person name="Greenberg A.J."/>
            <person name="Griffiths-Jones S."/>
            <person name="Gross S."/>
            <person name="Guigo R."/>
            <person name="Gustafson E.A."/>
            <person name="Haerty W."/>
            <person name="Hahn M.W."/>
            <person name="Halligan D.L."/>
            <person name="Halpern A.L."/>
            <person name="Halter G.M."/>
            <person name="Han M.V."/>
            <person name="Heger A."/>
            <person name="Hillier L."/>
            <person name="Hinrichs A.S."/>
            <person name="Holmes I."/>
            <person name="Hoskins R.A."/>
            <person name="Hubisz M.J."/>
            <person name="Hultmark D."/>
            <person name="Huntley M.A."/>
            <person name="Jaffe D.B."/>
            <person name="Jagadeeshan S."/>
            <person name="Jeck W.R."/>
            <person name="Johnson J."/>
            <person name="Jones C.D."/>
            <person name="Jordan W.C."/>
            <person name="Karpen G.H."/>
            <person name="Kataoka E."/>
            <person name="Keightley P.D."/>
            <person name="Kheradpour P."/>
            <person name="Kirkness E.F."/>
            <person name="Koerich L.B."/>
            <person name="Kristiansen K."/>
            <person name="Kudrna D."/>
            <person name="Kulathinal R.J."/>
            <person name="Kumar S."/>
            <person name="Kwok R."/>
            <person name="Lander E."/>
            <person name="Langley C.H."/>
            <person name="Lapoint R."/>
            <person name="Lazzaro B.P."/>
            <person name="Lee S.J."/>
            <person name="Levesque L."/>
            <person name="Li R."/>
            <person name="Lin C.F."/>
            <person name="Lin M.F."/>
            <person name="Lindblad-Toh K."/>
            <person name="Llopart A."/>
            <person name="Long M."/>
            <person name="Low L."/>
            <person name="Lozovsky E."/>
            <person name="Lu J."/>
            <person name="Luo M."/>
            <person name="Machado C.A."/>
            <person name="Makalowski W."/>
            <person name="Marzo M."/>
            <person name="Matsuda M."/>
            <person name="Matzkin L."/>
            <person name="McAllister B."/>
            <person name="McBride C.S."/>
            <person name="McKernan B."/>
            <person name="McKernan K."/>
            <person name="Mendez-Lago M."/>
            <person name="Minx P."/>
            <person name="Mollenhauer M.U."/>
            <person name="Montooth K."/>
            <person name="Mount S.M."/>
            <person name="Mu X."/>
            <person name="Myers E."/>
            <person name="Negre B."/>
            <person name="Newfeld S."/>
            <person name="Nielsen R."/>
            <person name="Noor M.A."/>
            <person name="O'Grady P."/>
            <person name="Pachter L."/>
            <person name="Papaceit M."/>
            <person name="Parisi M.J."/>
            <person name="Parisi M."/>
            <person name="Parts L."/>
            <person name="Pedersen J.S."/>
            <person name="Pesole G."/>
            <person name="Phillippy A.M."/>
            <person name="Ponting C.P."/>
            <person name="Pop M."/>
            <person name="Porcelli D."/>
            <person name="Powell J.R."/>
            <person name="Prohaska S."/>
            <person name="Pruitt K."/>
            <person name="Puig M."/>
            <person name="Quesneville H."/>
            <person name="Ram K.R."/>
            <person name="Rand D."/>
            <person name="Rasmussen M.D."/>
            <person name="Reed L.K."/>
            <person name="Reenan R."/>
            <person name="Reily A."/>
            <person name="Remington K.A."/>
            <person name="Rieger T.T."/>
            <person name="Ritchie M.G."/>
            <person name="Robin C."/>
            <person name="Rogers Y.H."/>
            <person name="Rohde C."/>
            <person name="Rozas J."/>
            <person name="Rubenfield M.J."/>
            <person name="Ruiz A."/>
            <person name="Russo S."/>
            <person name="Salzberg S.L."/>
            <person name="Sanchez-Gracia A."/>
            <person name="Saranga D.J."/>
            <person name="Sato H."/>
            <person name="Schaeffer S.W."/>
            <person name="Schatz M.C."/>
            <person name="Schlenke T."/>
            <person name="Schwartz R."/>
            <person name="Segarra C."/>
            <person name="Singh R.S."/>
            <person name="Sirot L."/>
            <person name="Sirota M."/>
            <person name="Sisneros N.B."/>
            <person name="Smith C.D."/>
            <person name="Smith T.F."/>
            <person name="Spieth J."/>
            <person name="Stage D.E."/>
            <person name="Stark A."/>
            <person name="Stephan W."/>
            <person name="Strausberg R.L."/>
            <person name="Strempel S."/>
            <person name="Sturgill D."/>
            <person name="Sutton G."/>
            <person name="Sutton G.G."/>
            <person name="Tao W."/>
            <person name="Teichmann S."/>
            <person name="Tobari Y.N."/>
            <person name="Tomimura Y."/>
            <person name="Tsolas J.M."/>
            <person name="Valente V.L."/>
            <person name="Venter E."/>
            <person name="Venter J.C."/>
            <person name="Vicario S."/>
            <person name="Vieira F.G."/>
            <person name="Vilella A.J."/>
            <person name="Villasante A."/>
            <person name="Walenz B."/>
            <person name="Wang J."/>
            <person name="Wasserman M."/>
            <person name="Watts T."/>
            <person name="Wilson D."/>
            <person name="Wilson R.K."/>
            <person name="Wing R.A."/>
            <person name="Wolfner M.F."/>
            <person name="Wong A."/>
            <person name="Wong G.K."/>
            <person name="Wu C.I."/>
            <person name="Wu G."/>
            <person name="Yamamoto D."/>
            <person name="Yang H.P."/>
            <person name="Yang S.P."/>
            <person name="Yorke J.A."/>
            <person name="Yoshida K."/>
            <person name="Zdobnov E."/>
            <person name="Zhang P."/>
            <person name="Zhang Y."/>
            <person name="Zimin A.V."/>
            <person name="Baldwin J."/>
            <person name="Abdouelleil A."/>
            <person name="Abdulkadir J."/>
            <person name="Abebe A."/>
            <person name="Abera B."/>
            <person name="Abreu J."/>
            <person name="Acer S.C."/>
            <person name="Aftuck L."/>
            <person name="Alexander A."/>
            <person name="An P."/>
            <person name="Anderson E."/>
            <person name="Anderson S."/>
            <person name="Arachi H."/>
            <person name="Azer M."/>
            <person name="Bachantsang P."/>
            <person name="Barry A."/>
            <person name="Bayul T."/>
            <person name="Berlin A."/>
            <person name="Bessette D."/>
            <person name="Bloom T."/>
            <person name="Blye J."/>
            <person name="Boguslavskiy L."/>
            <person name="Bonnet C."/>
            <person name="Boukhgalter B."/>
            <person name="Bourzgui I."/>
            <person name="Brown A."/>
            <person name="Cahill P."/>
            <person name="Channer S."/>
            <person name="Cheshatsang Y."/>
            <person name="Chuda L."/>
            <person name="Citroen M."/>
            <person name="Collymore A."/>
            <person name="Cooke P."/>
            <person name="Costello M."/>
            <person name="D'Aco K."/>
            <person name="Daza R."/>
            <person name="De Haan G."/>
            <person name="DeGray S."/>
            <person name="DeMaso C."/>
            <person name="Dhargay N."/>
            <person name="Dooley K."/>
            <person name="Dooley E."/>
            <person name="Doricent M."/>
            <person name="Dorje P."/>
            <person name="Dorjee K."/>
            <person name="Dupes A."/>
            <person name="Elong R."/>
            <person name="Falk J."/>
            <person name="Farina A."/>
            <person name="Faro S."/>
            <person name="Ferguson D."/>
            <person name="Fisher S."/>
            <person name="Foley C.D."/>
            <person name="Franke A."/>
            <person name="Friedrich D."/>
            <person name="Gadbois L."/>
            <person name="Gearin G."/>
            <person name="Gearin C.R."/>
            <person name="Giannoukos G."/>
            <person name="Goode T."/>
            <person name="Graham J."/>
            <person name="Grandbois E."/>
            <person name="Grewal S."/>
            <person name="Gyaltsen K."/>
            <person name="Hafez N."/>
            <person name="Hagos B."/>
            <person name="Hall J."/>
            <person name="Henson C."/>
            <person name="Hollinger A."/>
            <person name="Honan T."/>
            <person name="Huard M.D."/>
            <person name="Hughes L."/>
            <person name="Hurhula B."/>
            <person name="Husby M.E."/>
            <person name="Kamat A."/>
            <person name="Kanga B."/>
            <person name="Kashin S."/>
            <person name="Khazanovich D."/>
            <person name="Kisner P."/>
            <person name="Lance K."/>
            <person name="Lara M."/>
            <person name="Lee W."/>
            <person name="Lennon N."/>
            <person name="Letendre F."/>
            <person name="LeVine R."/>
            <person name="Lipovsky A."/>
            <person name="Liu X."/>
            <person name="Liu J."/>
            <person name="Liu S."/>
            <person name="Lokyitsang T."/>
            <person name="Lokyitsang Y."/>
            <person name="Lubonja R."/>
            <person name="Lui A."/>
            <person name="MacDonald P."/>
            <person name="Magnisalis V."/>
            <person name="Maru K."/>
            <person name="Matthews C."/>
            <person name="McCusker W."/>
            <person name="McDonough S."/>
            <person name="Mehta T."/>
            <person name="Meldrim J."/>
            <person name="Meneus L."/>
            <person name="Mihai O."/>
            <person name="Mihalev A."/>
            <person name="Mihova T."/>
            <person name="Mittelman R."/>
            <person name="Mlenga V."/>
            <person name="Montmayeur A."/>
            <person name="Mulrain L."/>
            <person name="Navidi A."/>
            <person name="Naylor J."/>
            <person name="Negash T."/>
            <person name="Nguyen T."/>
            <person name="Nguyen N."/>
            <person name="Nicol R."/>
            <person name="Norbu C."/>
            <person name="Norbu N."/>
            <person name="Novod N."/>
            <person name="O'Neill B."/>
            <person name="Osman S."/>
            <person name="Markiewicz E."/>
            <person name="Oyono O.L."/>
            <person name="Patti C."/>
            <person name="Phunkhang P."/>
            <person name="Pierre F."/>
            <person name="Priest M."/>
            <person name="Raghuraman S."/>
            <person name="Rege F."/>
            <person name="Reyes R."/>
            <person name="Rise C."/>
            <person name="Rogov P."/>
            <person name="Ross K."/>
            <person name="Ryan E."/>
            <person name="Settipalli S."/>
            <person name="Shea T."/>
            <person name="Sherpa N."/>
            <person name="Shi L."/>
            <person name="Shih D."/>
            <person name="Sparrow T."/>
            <person name="Spaulding J."/>
            <person name="Stalker J."/>
            <person name="Stange-Thomann N."/>
            <person name="Stavropoulos S."/>
            <person name="Stone C."/>
            <person name="Strader C."/>
            <person name="Tesfaye S."/>
            <person name="Thomson T."/>
            <person name="Thoulutsang Y."/>
            <person name="Thoulutsang D."/>
            <person name="Topham K."/>
            <person name="Topping I."/>
            <person name="Tsamla T."/>
            <person name="Vassiliev H."/>
            <person name="Vo A."/>
            <person name="Wangchuk T."/>
            <person name="Wangdi T."/>
            <person name="Weiand M."/>
            <person name="Wilkinson J."/>
            <person name="Wilson A."/>
            <person name="Yadav S."/>
            <person name="Young G."/>
            <person name="Yu Q."/>
            <person name="Zembek L."/>
            <person name="Zhong D."/>
            <person name="Zimmer A."/>
            <person name="Zwirko Z."/>
            <person name="Jaffe D.B."/>
            <person name="Alvarez P."/>
            <person name="Brockman W."/>
            <person name="Butler J."/>
            <person name="Chin C."/>
            <person name="Gnerre S."/>
            <person name="Grabherr M."/>
            <person name="Kleber M."/>
            <person name="Mauceli E."/>
            <person name="MacCallum I."/>
        </authorList>
    </citation>
    <scope>NUCLEOTIDE SEQUENCE [LARGE SCALE GENOMIC DNA]</scope>
    <source>
        <strain evidence="4">Tucson 15287-2541.00</strain>
    </source>
</reference>
<dbReference type="PIRSF" id="PIRSF016393">
    <property type="entry name" value="Enh_rudimentary"/>
    <property type="match status" value="1"/>
</dbReference>
<dbReference type="InParanoid" id="B4JCC0"/>
<comment type="function">
    <text evidence="2">Acts as an enhancer of the rudimentary gene. Has a role in pyrimidine biosynthesis and the cell cycle.</text>
</comment>